<dbReference type="Pfam" id="PF02780">
    <property type="entry name" value="Transketolase_C"/>
    <property type="match status" value="1"/>
</dbReference>
<sequence length="802" mass="89788">MQTAEVSINQRLSTQEILNDYRIAWESRQASLAGRKEVFMGKAKFGIFGDGKEVAQLAMAKFFQPGDFRSGYYRDQTFMFAIGELTLQQYFAQLYAHTDVEAEPATAGRAMNGHFGTRLLDEEGKWKELSKLKNSSADISPTAGQMPRLVGLAYASKLYRQNPALHNMQQFSVNGNEVAFGTIGNASTSEGMFFEAINAAGVLQVPMLMSVWDDGYGISVPAEYQTTKGSISEILAGFQRNSKDEQGFEVFKVKGWDYAALCETYEAAVRVCREEHVPVLIHVEEVTQPQGHSTSGSHERYKSKERLAWEADYDCLKKMREWIIDSGIASQEDLDQIEAEAKEAVRIARTNAWNAFAGAIKTDHEEALKLLDNLAAASEHITEIATITEELRRTVAPIRSDAVRVVRRALRYVRDERNQAKRELIGWLEQTMGENADRFNSYLYSQSDESALLVEEIKPEFDEQAPHVDGREVLQACFDAILARDPRVFAIGEDVGKIGDVNQAFAGLQEKHGELRVTDTGIRECTIVGQGIGAALRGLRPITEIQYLDYLLYAIQILSDDLACLQYRTKGGQKAPMIIRTRGHRLEGIWHSGSPIGMILHSIRGIHVLVPRDMTQAAGFYNTMLKSDEPALIIECLNGYRLKERIPSNIAEFTVPLGKPEILREGTDITIVTYGSMCRIVMEAAKQLEDFGISAEVIDVQTLLPFDIEHTITDSIRKTNRVLFADEDVPGGATAYMMQQVVDEQGAWRYLDSKPQCLSAHAHRPPYSSDGDYFSKPNTEDVFEAVYEILNEADPEAYPEIF</sequence>
<evidence type="ECO:0000256" key="4">
    <source>
        <dbReference type="ARBA" id="ARBA00023052"/>
    </source>
</evidence>
<dbReference type="Proteomes" id="UP001597374">
    <property type="component" value="Unassembled WGS sequence"/>
</dbReference>
<proteinExistence type="predicted"/>
<accession>A0ABW5CV78</accession>
<dbReference type="Gene3D" id="3.40.50.970">
    <property type="match status" value="2"/>
</dbReference>
<gene>
    <name evidence="6" type="ORF">ACFSKP_03085</name>
</gene>
<name>A0ABW5CV78_9BACT</name>
<dbReference type="RefSeq" id="WP_250429320.1">
    <property type="nucleotide sequence ID" value="NZ_JALPRR010000002.1"/>
</dbReference>
<keyword evidence="4" id="KW-0786">Thiamine pyrophosphate</keyword>
<evidence type="ECO:0000259" key="5">
    <source>
        <dbReference type="SMART" id="SM00861"/>
    </source>
</evidence>
<evidence type="ECO:0000313" key="6">
    <source>
        <dbReference type="EMBL" id="MFD2245223.1"/>
    </source>
</evidence>
<dbReference type="PANTHER" id="PTHR43257:SF2">
    <property type="entry name" value="PYRUVATE DEHYDROGENASE E1 COMPONENT SUBUNIT BETA"/>
    <property type="match status" value="1"/>
</dbReference>
<dbReference type="CDD" id="cd02000">
    <property type="entry name" value="TPP_E1_PDC_ADC_BCADC"/>
    <property type="match status" value="1"/>
</dbReference>
<dbReference type="SMART" id="SM00861">
    <property type="entry name" value="Transket_pyr"/>
    <property type="match status" value="1"/>
</dbReference>
<comment type="function">
    <text evidence="2">E1 component of the 2-oxoglutarate dehydrogenase (OGDH) complex which catalyzes the decarboxylation of 2-oxoglutarate, the first step in the conversion of 2-oxoglutarate to succinyl-CoA and CO(2).</text>
</comment>
<keyword evidence="7" id="KW-1185">Reference proteome</keyword>
<dbReference type="PANTHER" id="PTHR43257">
    <property type="entry name" value="PYRUVATE DEHYDROGENASE E1 COMPONENT BETA SUBUNIT"/>
    <property type="match status" value="1"/>
</dbReference>
<organism evidence="6 7">
    <name type="scientific">Pontibacter ruber</name>
    <dbReference type="NCBI Taxonomy" id="1343895"/>
    <lineage>
        <taxon>Bacteria</taxon>
        <taxon>Pseudomonadati</taxon>
        <taxon>Bacteroidota</taxon>
        <taxon>Cytophagia</taxon>
        <taxon>Cytophagales</taxon>
        <taxon>Hymenobacteraceae</taxon>
        <taxon>Pontibacter</taxon>
    </lineage>
</organism>
<dbReference type="InterPro" id="IPR005475">
    <property type="entry name" value="Transketolase-like_Pyr-bd"/>
</dbReference>
<dbReference type="InterPro" id="IPR033248">
    <property type="entry name" value="Transketolase_C"/>
</dbReference>
<dbReference type="EMBL" id="JBHUIM010000001">
    <property type="protein sequence ID" value="MFD2245223.1"/>
    <property type="molecule type" value="Genomic_DNA"/>
</dbReference>
<evidence type="ECO:0000256" key="2">
    <source>
        <dbReference type="ARBA" id="ARBA00003906"/>
    </source>
</evidence>
<feature type="domain" description="Transketolase-like pyrimidine-binding" evidence="5">
    <location>
        <begin position="468"/>
        <end position="642"/>
    </location>
</feature>
<reference evidence="7" key="1">
    <citation type="journal article" date="2019" name="Int. J. Syst. Evol. Microbiol.">
        <title>The Global Catalogue of Microorganisms (GCM) 10K type strain sequencing project: providing services to taxonomists for standard genome sequencing and annotation.</title>
        <authorList>
            <consortium name="The Broad Institute Genomics Platform"/>
            <consortium name="The Broad Institute Genome Sequencing Center for Infectious Disease"/>
            <person name="Wu L."/>
            <person name="Ma J."/>
        </authorList>
    </citation>
    <scope>NUCLEOTIDE SEQUENCE [LARGE SCALE GENOMIC DNA]</scope>
    <source>
        <strain evidence="7">CGMCC 4.1782</strain>
    </source>
</reference>
<keyword evidence="3" id="KW-0560">Oxidoreductase</keyword>
<dbReference type="Pfam" id="PF00676">
    <property type="entry name" value="E1_dh"/>
    <property type="match status" value="1"/>
</dbReference>
<dbReference type="SUPFAM" id="SSF52922">
    <property type="entry name" value="TK C-terminal domain-like"/>
    <property type="match status" value="1"/>
</dbReference>
<dbReference type="InterPro" id="IPR029061">
    <property type="entry name" value="THDP-binding"/>
</dbReference>
<comment type="cofactor">
    <cofactor evidence="1">
        <name>thiamine diphosphate</name>
        <dbReference type="ChEBI" id="CHEBI:58937"/>
    </cofactor>
</comment>
<dbReference type="InterPro" id="IPR009014">
    <property type="entry name" value="Transketo_C/PFOR_II"/>
</dbReference>
<evidence type="ECO:0000256" key="3">
    <source>
        <dbReference type="ARBA" id="ARBA00023002"/>
    </source>
</evidence>
<comment type="caution">
    <text evidence="6">The sequence shown here is derived from an EMBL/GenBank/DDBJ whole genome shotgun (WGS) entry which is preliminary data.</text>
</comment>
<dbReference type="InterPro" id="IPR001017">
    <property type="entry name" value="DH_E1"/>
</dbReference>
<dbReference type="Pfam" id="PF02779">
    <property type="entry name" value="Transket_pyr"/>
    <property type="match status" value="1"/>
</dbReference>
<evidence type="ECO:0000256" key="1">
    <source>
        <dbReference type="ARBA" id="ARBA00001964"/>
    </source>
</evidence>
<dbReference type="SUPFAM" id="SSF52518">
    <property type="entry name" value="Thiamin diphosphate-binding fold (THDP-binding)"/>
    <property type="match status" value="2"/>
</dbReference>
<evidence type="ECO:0000313" key="7">
    <source>
        <dbReference type="Proteomes" id="UP001597374"/>
    </source>
</evidence>
<dbReference type="Gene3D" id="3.40.50.920">
    <property type="match status" value="1"/>
</dbReference>
<protein>
    <submittedName>
        <fullName evidence="6">Thiamine pyrophosphate-dependent enzyme</fullName>
    </submittedName>
</protein>